<gene>
    <name evidence="2" type="ORF">SS50377_15983</name>
</gene>
<feature type="region of interest" description="Disordered" evidence="1">
    <location>
        <begin position="120"/>
        <end position="152"/>
    </location>
</feature>
<organism evidence="2">
    <name type="scientific">Spironucleus salmonicida</name>
    <dbReference type="NCBI Taxonomy" id="348837"/>
    <lineage>
        <taxon>Eukaryota</taxon>
        <taxon>Metamonada</taxon>
        <taxon>Diplomonadida</taxon>
        <taxon>Hexamitidae</taxon>
        <taxon>Hexamitinae</taxon>
        <taxon>Spironucleus</taxon>
    </lineage>
</organism>
<evidence type="ECO:0000313" key="2">
    <source>
        <dbReference type="EMBL" id="EST44179.1"/>
    </source>
</evidence>
<sequence>MNRYDCVMRYQIGNHFLQNDVLDSTLSQVALPDTVQKLITTLINLVITITSNIQHALIPSQSLESIQIPGLLKTSFAHRKKLEARIVCSISEETPYFKRRIHCERELPCDVLFDSISSSSFPPSVPCRTGFSSPDSSPKSRSDSSRTRPLSVLHPSPSCKFWKLEQYRTSTGRSSRSKSLYHQNRRAWTHTLAPIWLYHQLLHDYQLVEIGVSCDFASGAGS</sequence>
<reference evidence="2" key="1">
    <citation type="journal article" date="2014" name="PLoS Genet.">
        <title>The Genome of Spironucleus salmonicida Highlights a Fish Pathogen Adapted to Fluctuating Environments.</title>
        <authorList>
            <person name="Xu F."/>
            <person name="Jerlstrom-Hultqvist J."/>
            <person name="Einarsson E."/>
            <person name="Astvaldsson A."/>
            <person name="Svard S.G."/>
            <person name="Andersson J.O."/>
        </authorList>
    </citation>
    <scope>NUCLEOTIDE SEQUENCE</scope>
</reference>
<dbReference type="EMBL" id="KI546124">
    <property type="protein sequence ID" value="EST44179.1"/>
    <property type="molecule type" value="Genomic_DNA"/>
</dbReference>
<accession>V6LTU2</accession>
<dbReference type="AlphaFoldDB" id="V6LTU2"/>
<proteinExistence type="predicted"/>
<name>V6LTU2_9EUKA</name>
<protein>
    <submittedName>
        <fullName evidence="2">Uncharacterized protein</fullName>
    </submittedName>
</protein>
<evidence type="ECO:0000256" key="1">
    <source>
        <dbReference type="SAM" id="MobiDB-lite"/>
    </source>
</evidence>